<dbReference type="AlphaFoldDB" id="A0A9K3L4M4"/>
<dbReference type="PANTHER" id="PTHR32194:SF10">
    <property type="entry name" value="PROTEASOME SUBUNIT BETA TYPE-3"/>
    <property type="match status" value="1"/>
</dbReference>
<comment type="subcellular location">
    <subcellularLocation>
        <location evidence="1">Nucleus</location>
    </subcellularLocation>
</comment>
<dbReference type="EMBL" id="JAGRRH010000016">
    <property type="protein sequence ID" value="KAG7354720.1"/>
    <property type="molecule type" value="Genomic_DNA"/>
</dbReference>
<evidence type="ECO:0000256" key="2">
    <source>
        <dbReference type="ARBA" id="ARBA00022490"/>
    </source>
</evidence>
<evidence type="ECO:0000256" key="1">
    <source>
        <dbReference type="ARBA" id="ARBA00004123"/>
    </source>
</evidence>
<dbReference type="CDD" id="cd03759">
    <property type="entry name" value="proteasome_beta_type_3"/>
    <property type="match status" value="1"/>
</dbReference>
<sequence length="205" mass="22591">MSILEYNGAAIIAMAGKDCVGIAADRRLGAQLHTVATDFTKVFRMSPKLYVGLGGLATDVQTLHQLLQFRLGLYRLKEEREMTPQVFSHLLSQLLYEKRFGPYFVEPVVAGLDEKTGQPFLSGMDLIGAPVHTKDFVVTGTCTGNMYGMCEALWKPDMSPDELFETLSQALLSSVDRDALSGWGGVVHIITKDSVTTRELKGRMD</sequence>
<proteinExistence type="predicted"/>
<reference evidence="5" key="1">
    <citation type="journal article" date="2021" name="Sci. Rep.">
        <title>Diploid genomic architecture of Nitzschia inconspicua, an elite biomass production diatom.</title>
        <authorList>
            <person name="Oliver A."/>
            <person name="Podell S."/>
            <person name="Pinowska A."/>
            <person name="Traller J.C."/>
            <person name="Smith S.R."/>
            <person name="McClure R."/>
            <person name="Beliaev A."/>
            <person name="Bohutskyi P."/>
            <person name="Hill E.A."/>
            <person name="Rabines A."/>
            <person name="Zheng H."/>
            <person name="Allen L.Z."/>
            <person name="Kuo A."/>
            <person name="Grigoriev I.V."/>
            <person name="Allen A.E."/>
            <person name="Hazlebeck D."/>
            <person name="Allen E.E."/>
        </authorList>
    </citation>
    <scope>NUCLEOTIDE SEQUENCE</scope>
    <source>
        <strain evidence="5">Hildebrandi</strain>
    </source>
</reference>
<dbReference type="GO" id="GO:0043161">
    <property type="term" value="P:proteasome-mediated ubiquitin-dependent protein catabolic process"/>
    <property type="evidence" value="ECO:0007669"/>
    <property type="project" value="InterPro"/>
</dbReference>
<dbReference type="PROSITE" id="PS51476">
    <property type="entry name" value="PROTEASOME_BETA_2"/>
    <property type="match status" value="1"/>
</dbReference>
<dbReference type="OrthoDB" id="204949at2759"/>
<dbReference type="InterPro" id="IPR001353">
    <property type="entry name" value="Proteasome_sua/b"/>
</dbReference>
<evidence type="ECO:0000256" key="3">
    <source>
        <dbReference type="ARBA" id="ARBA00022942"/>
    </source>
</evidence>
<keyword evidence="4" id="KW-0539">Nucleus</keyword>
<reference evidence="5" key="2">
    <citation type="submission" date="2021-04" db="EMBL/GenBank/DDBJ databases">
        <authorList>
            <person name="Podell S."/>
        </authorList>
    </citation>
    <scope>NUCLEOTIDE SEQUENCE</scope>
    <source>
        <strain evidence="5">Hildebrandi</strain>
    </source>
</reference>
<protein>
    <submittedName>
        <fullName evidence="5">20S proteasome subunit domain containing protein</fullName>
    </submittedName>
</protein>
<gene>
    <name evidence="5" type="ORF">IV203_004076</name>
</gene>
<dbReference type="GO" id="GO:0005634">
    <property type="term" value="C:nucleus"/>
    <property type="evidence" value="ECO:0007669"/>
    <property type="project" value="UniProtKB-SubCell"/>
</dbReference>
<evidence type="ECO:0000313" key="5">
    <source>
        <dbReference type="EMBL" id="KAG7354720.1"/>
    </source>
</evidence>
<dbReference type="InterPro" id="IPR023333">
    <property type="entry name" value="Proteasome_suB-type"/>
</dbReference>
<organism evidence="5 6">
    <name type="scientific">Nitzschia inconspicua</name>
    <dbReference type="NCBI Taxonomy" id="303405"/>
    <lineage>
        <taxon>Eukaryota</taxon>
        <taxon>Sar</taxon>
        <taxon>Stramenopiles</taxon>
        <taxon>Ochrophyta</taxon>
        <taxon>Bacillariophyta</taxon>
        <taxon>Bacillariophyceae</taxon>
        <taxon>Bacillariophycidae</taxon>
        <taxon>Bacillariales</taxon>
        <taxon>Bacillariaceae</taxon>
        <taxon>Nitzschia</taxon>
    </lineage>
</organism>
<dbReference type="FunFam" id="3.60.20.10:FF:000003">
    <property type="entry name" value="Proteasome subunit beta type-3"/>
    <property type="match status" value="1"/>
</dbReference>
<keyword evidence="3 5" id="KW-0647">Proteasome</keyword>
<accession>A0A9K3L4M4</accession>
<dbReference type="GO" id="GO:0019774">
    <property type="term" value="C:proteasome core complex, beta-subunit complex"/>
    <property type="evidence" value="ECO:0007669"/>
    <property type="project" value="InterPro"/>
</dbReference>
<dbReference type="PANTHER" id="PTHR32194">
    <property type="entry name" value="METALLOPROTEASE TLDD"/>
    <property type="match status" value="1"/>
</dbReference>
<dbReference type="InterPro" id="IPR033811">
    <property type="entry name" value="Proteasome_beta_3"/>
</dbReference>
<keyword evidence="6" id="KW-1185">Reference proteome</keyword>
<evidence type="ECO:0000313" key="6">
    <source>
        <dbReference type="Proteomes" id="UP000693970"/>
    </source>
</evidence>
<dbReference type="GO" id="GO:0005737">
    <property type="term" value="C:cytoplasm"/>
    <property type="evidence" value="ECO:0007669"/>
    <property type="project" value="TreeGrafter"/>
</dbReference>
<name>A0A9K3L4M4_9STRA</name>
<dbReference type="Pfam" id="PF00227">
    <property type="entry name" value="Proteasome"/>
    <property type="match status" value="1"/>
</dbReference>
<comment type="caution">
    <text evidence="5">The sequence shown here is derived from an EMBL/GenBank/DDBJ whole genome shotgun (WGS) entry which is preliminary data.</text>
</comment>
<evidence type="ECO:0000256" key="4">
    <source>
        <dbReference type="ARBA" id="ARBA00023242"/>
    </source>
</evidence>
<keyword evidence="2" id="KW-0963">Cytoplasm</keyword>
<dbReference type="Proteomes" id="UP000693970">
    <property type="component" value="Unassembled WGS sequence"/>
</dbReference>